<feature type="compositionally biased region" description="Polar residues" evidence="2">
    <location>
        <begin position="506"/>
        <end position="517"/>
    </location>
</feature>
<gene>
    <name evidence="4" type="ORF">P3T76_008204</name>
</gene>
<feature type="region of interest" description="Disordered" evidence="2">
    <location>
        <begin position="482"/>
        <end position="517"/>
    </location>
</feature>
<protein>
    <recommendedName>
        <fullName evidence="3">CCHC-type domain-containing protein</fullName>
    </recommendedName>
</protein>
<name>A0AAD9GK67_9STRA</name>
<evidence type="ECO:0000256" key="2">
    <source>
        <dbReference type="SAM" id="MobiDB-lite"/>
    </source>
</evidence>
<keyword evidence="5" id="KW-1185">Reference proteome</keyword>
<accession>A0AAD9GK67</accession>
<dbReference type="InterPro" id="IPR021109">
    <property type="entry name" value="Peptidase_aspartic_dom_sf"/>
</dbReference>
<dbReference type="Gene3D" id="2.40.70.10">
    <property type="entry name" value="Acid Proteases"/>
    <property type="match status" value="1"/>
</dbReference>
<evidence type="ECO:0000313" key="5">
    <source>
        <dbReference type="Proteomes" id="UP001259832"/>
    </source>
</evidence>
<dbReference type="GO" id="GO:0008270">
    <property type="term" value="F:zinc ion binding"/>
    <property type="evidence" value="ECO:0007669"/>
    <property type="project" value="UniProtKB-KW"/>
</dbReference>
<proteinExistence type="predicted"/>
<feature type="domain" description="CCHC-type" evidence="3">
    <location>
        <begin position="134"/>
        <end position="148"/>
    </location>
</feature>
<dbReference type="InterPro" id="IPR036875">
    <property type="entry name" value="Znf_CCHC_sf"/>
</dbReference>
<feature type="region of interest" description="Disordered" evidence="2">
    <location>
        <begin position="270"/>
        <end position="309"/>
    </location>
</feature>
<dbReference type="Gene3D" id="4.10.60.10">
    <property type="entry name" value="Zinc finger, CCHC-type"/>
    <property type="match status" value="1"/>
</dbReference>
<feature type="region of interest" description="Disordered" evidence="2">
    <location>
        <begin position="92"/>
        <end position="123"/>
    </location>
</feature>
<comment type="caution">
    <text evidence="4">The sequence shown here is derived from an EMBL/GenBank/DDBJ whole genome shotgun (WGS) entry which is preliminary data.</text>
</comment>
<feature type="region of interest" description="Disordered" evidence="2">
    <location>
        <begin position="342"/>
        <end position="378"/>
    </location>
</feature>
<dbReference type="Pfam" id="PF00098">
    <property type="entry name" value="zf-CCHC"/>
    <property type="match status" value="1"/>
</dbReference>
<feature type="compositionally biased region" description="Basic and acidic residues" evidence="2">
    <location>
        <begin position="288"/>
        <end position="309"/>
    </location>
</feature>
<dbReference type="GO" id="GO:0003676">
    <property type="term" value="F:nucleic acid binding"/>
    <property type="evidence" value="ECO:0007669"/>
    <property type="project" value="InterPro"/>
</dbReference>
<dbReference type="SMART" id="SM00343">
    <property type="entry name" value="ZnF_C2HC"/>
    <property type="match status" value="1"/>
</dbReference>
<dbReference type="AlphaFoldDB" id="A0AAD9GK67"/>
<dbReference type="SUPFAM" id="SSF57756">
    <property type="entry name" value="Retrovirus zinc finger-like domains"/>
    <property type="match status" value="1"/>
</dbReference>
<dbReference type="PROSITE" id="PS50158">
    <property type="entry name" value="ZF_CCHC"/>
    <property type="match status" value="1"/>
</dbReference>
<evidence type="ECO:0000259" key="3">
    <source>
        <dbReference type="PROSITE" id="PS50158"/>
    </source>
</evidence>
<dbReference type="Proteomes" id="UP001259832">
    <property type="component" value="Unassembled WGS sequence"/>
</dbReference>
<reference evidence="4" key="1">
    <citation type="submission" date="2023-08" db="EMBL/GenBank/DDBJ databases">
        <title>Reference Genome Resource for the Citrus Pathogen Phytophthora citrophthora.</title>
        <authorList>
            <person name="Moller H."/>
            <person name="Coetzee B."/>
            <person name="Rose L.J."/>
            <person name="Van Niekerk J.M."/>
        </authorList>
    </citation>
    <scope>NUCLEOTIDE SEQUENCE</scope>
    <source>
        <strain evidence="4">STE-U-9442</strain>
    </source>
</reference>
<sequence>MLQQHGVALGYIVKEQRDVAASVASPKPRVESLKLHVSTYAGKEDETLLRWLFELDTAVAARRIVDPMSKVVFAMSCLGGPLQCKRSLAGDKLNSMPTRRSRARPVVKTGGPGPMDLSSATTAGQQQRRYGKVRCYKCSNIGHYARECMAGGRAGRPTGDAVSRVELGHATLRTTAPSEKVSRCKMQDDKPNLVILNVMTFVEDLIVLDLDDKFDLVLGMPWLAWHGLVINWEKRTIVRFNNKRATESDGPVSAIHAPDGRCGAPVEAAAAAAASDHRRRPSTTPGVVERKCVSTQKSEPKGRDHVNRGHVSDSQVNAINLREGNIPVLPVSLEVLQAPKGRTDDVASTPGVDEANKIRGTERRASAPGADATGASLLVPGTSDRASALGADDTCTSEYSLALKASESTSTPGVDDAVLGTDCAAGGAGGCKRPAPEQPACSRAAALRAMSGTQAGLECASQRKESADDYCDNVPSKVRCLGRGAPGAGLQGRPSRRKLRELREPQSGTETGISARQTPSVETLNVLTRTGTGLQYQRMRLENPPTSTSALTALPTMSWKRFTRDLYDGRIEQICILSDVERVDREAEELKQLVVDGITEGDDPLSAKTKKQCFEEQSWDSLRSSTYYEILREYKDVLPDEIPSELPKDKGVQHEIDLVPGTKYCVTW</sequence>
<organism evidence="4 5">
    <name type="scientific">Phytophthora citrophthora</name>
    <dbReference type="NCBI Taxonomy" id="4793"/>
    <lineage>
        <taxon>Eukaryota</taxon>
        <taxon>Sar</taxon>
        <taxon>Stramenopiles</taxon>
        <taxon>Oomycota</taxon>
        <taxon>Peronosporomycetes</taxon>
        <taxon>Peronosporales</taxon>
        <taxon>Peronosporaceae</taxon>
        <taxon>Phytophthora</taxon>
    </lineage>
</organism>
<evidence type="ECO:0000256" key="1">
    <source>
        <dbReference type="PROSITE-ProRule" id="PRU00047"/>
    </source>
</evidence>
<dbReference type="InterPro" id="IPR001878">
    <property type="entry name" value="Znf_CCHC"/>
</dbReference>
<keyword evidence="1" id="KW-0863">Zinc-finger</keyword>
<keyword evidence="1" id="KW-0862">Zinc</keyword>
<dbReference type="Pfam" id="PF08284">
    <property type="entry name" value="RVP_2"/>
    <property type="match status" value="1"/>
</dbReference>
<dbReference type="EMBL" id="JASMQC010000015">
    <property type="protein sequence ID" value="KAK1939881.1"/>
    <property type="molecule type" value="Genomic_DNA"/>
</dbReference>
<evidence type="ECO:0000313" key="4">
    <source>
        <dbReference type="EMBL" id="KAK1939881.1"/>
    </source>
</evidence>
<feature type="compositionally biased region" description="Basic and acidic residues" evidence="2">
    <location>
        <begin position="354"/>
        <end position="365"/>
    </location>
</feature>
<keyword evidence="1" id="KW-0479">Metal-binding</keyword>